<feature type="repeat" description="Solcar" evidence="9">
    <location>
        <begin position="253"/>
        <end position="342"/>
    </location>
</feature>
<organism evidence="12 13">
    <name type="scientific">Metschnikowia aff. pulcherrima</name>
    <dbReference type="NCBI Taxonomy" id="2163413"/>
    <lineage>
        <taxon>Eukaryota</taxon>
        <taxon>Fungi</taxon>
        <taxon>Dikarya</taxon>
        <taxon>Ascomycota</taxon>
        <taxon>Saccharomycotina</taxon>
        <taxon>Pichiomycetes</taxon>
        <taxon>Metschnikowiaceae</taxon>
        <taxon>Metschnikowia</taxon>
    </lineage>
</organism>
<dbReference type="Pfam" id="PF00153">
    <property type="entry name" value="Mito_carr"/>
    <property type="match status" value="3"/>
</dbReference>
<gene>
    <name evidence="12" type="primary">MPUL0E06380</name>
    <name evidence="12" type="ORF">METSCH_E06380</name>
</gene>
<keyword evidence="5" id="KW-0677">Repeat</keyword>
<keyword evidence="13" id="KW-1185">Reference proteome</keyword>
<name>A0A4P6XTB6_9ASCO</name>
<keyword evidence="3 10" id="KW-0813">Transport</keyword>
<dbReference type="Gene3D" id="1.50.40.10">
    <property type="entry name" value="Mitochondrial carrier domain"/>
    <property type="match status" value="1"/>
</dbReference>
<sequence>MSRAHNGSIPAITGAIDELTAIRVFPPAISPYRSTVIAYGTSFIATTIGFPFDTVKTRMQLYKKFASVFDCVRSSYKHDGVRGFYRGIWAPLFSTSFVRSISVSIFTGVKPLWYDALYGWNKIGESAVHPFVMNFPVCFLAGATAGVGTSLLSCPFEFTKVYSQIAALAHNLAKTKDIGLANPTNGSAGSAYVRQSTLETVKAICKHNGPLGLYSGYRYQVLRDAAGSGVYFAVYELFKWACNALINGTPLQLSPVSILVAGGMSGVTCWAIIFPLDTIKSLIQKDIVTNTLRLEQGLEPLPIKNRKLRFEKRMYRGLGVSISRTFLVNMVFFGTFEFSMKHFI</sequence>
<proteinExistence type="inferred from homology"/>
<dbReference type="PANTHER" id="PTHR45624">
    <property type="entry name" value="MITOCHONDRIAL BASIC AMINO ACIDS TRANSPORTER-RELATED"/>
    <property type="match status" value="1"/>
</dbReference>
<accession>A0A4P6XTB6</accession>
<evidence type="ECO:0000256" key="3">
    <source>
        <dbReference type="ARBA" id="ARBA00022448"/>
    </source>
</evidence>
<evidence type="ECO:0000256" key="2">
    <source>
        <dbReference type="ARBA" id="ARBA00006375"/>
    </source>
</evidence>
<reference evidence="13" key="1">
    <citation type="submission" date="2019-03" db="EMBL/GenBank/DDBJ databases">
        <title>Snf2 controls pulcherriminic acid biosynthesis and connects pigmentation and antifungal activity of the yeast Metschnikowia pulcherrima.</title>
        <authorList>
            <person name="Gore-Lloyd D."/>
            <person name="Sumann I."/>
            <person name="Brachmann A.O."/>
            <person name="Schneeberger K."/>
            <person name="Ortiz-Merino R.A."/>
            <person name="Moreno-Beltran M."/>
            <person name="Schlaefli M."/>
            <person name="Kirner P."/>
            <person name="Santos Kron A."/>
            <person name="Wolfe K.H."/>
            <person name="Piel J."/>
            <person name="Ahrens C.H."/>
            <person name="Henk D."/>
            <person name="Freimoser F.M."/>
        </authorList>
    </citation>
    <scope>NUCLEOTIDE SEQUENCE [LARGE SCALE GENOMIC DNA]</scope>
    <source>
        <strain evidence="13">APC 1.2</strain>
    </source>
</reference>
<dbReference type="InterPro" id="IPR023395">
    <property type="entry name" value="MCP_dom_sf"/>
</dbReference>
<dbReference type="GO" id="GO:0031966">
    <property type="term" value="C:mitochondrial membrane"/>
    <property type="evidence" value="ECO:0007669"/>
    <property type="project" value="UniProtKB-SubCell"/>
</dbReference>
<evidence type="ECO:0000256" key="1">
    <source>
        <dbReference type="ARBA" id="ARBA00004225"/>
    </source>
</evidence>
<keyword evidence="8 9" id="KW-0472">Membrane</keyword>
<dbReference type="InterPro" id="IPR050567">
    <property type="entry name" value="Mitochondrial_Carrier"/>
</dbReference>
<dbReference type="EMBL" id="CP034460">
    <property type="protein sequence ID" value="QBM90389.1"/>
    <property type="molecule type" value="Genomic_DNA"/>
</dbReference>
<evidence type="ECO:0000256" key="8">
    <source>
        <dbReference type="ARBA" id="ARBA00023136"/>
    </source>
</evidence>
<dbReference type="PANTHER" id="PTHR45624:SF9">
    <property type="entry name" value="CARRIER PROTEIN, PUTATIVE (AFU_ORTHOLOGUE AFUA_4G06390)-RELATED"/>
    <property type="match status" value="1"/>
</dbReference>
<feature type="repeat" description="Solcar" evidence="9">
    <location>
        <begin position="29"/>
        <end position="112"/>
    </location>
</feature>
<dbReference type="SUPFAM" id="SSF103506">
    <property type="entry name" value="Mitochondrial carrier"/>
    <property type="match status" value="1"/>
</dbReference>
<dbReference type="AlphaFoldDB" id="A0A4P6XTB6"/>
<evidence type="ECO:0000256" key="5">
    <source>
        <dbReference type="ARBA" id="ARBA00022737"/>
    </source>
</evidence>
<feature type="repeat" description="Solcar" evidence="9">
    <location>
        <begin position="133"/>
        <end position="241"/>
    </location>
</feature>
<dbReference type="Proteomes" id="UP000292447">
    <property type="component" value="Chromosome V"/>
</dbReference>
<evidence type="ECO:0000256" key="9">
    <source>
        <dbReference type="PROSITE-ProRule" id="PRU00282"/>
    </source>
</evidence>
<evidence type="ECO:0000256" key="10">
    <source>
        <dbReference type="RuleBase" id="RU000488"/>
    </source>
</evidence>
<feature type="transmembrane region" description="Helical" evidence="11">
    <location>
        <begin position="314"/>
        <end position="336"/>
    </location>
</feature>
<dbReference type="GO" id="GO:0022857">
    <property type="term" value="F:transmembrane transporter activity"/>
    <property type="evidence" value="ECO:0007669"/>
    <property type="project" value="TreeGrafter"/>
</dbReference>
<evidence type="ECO:0000256" key="7">
    <source>
        <dbReference type="ARBA" id="ARBA00023128"/>
    </source>
</evidence>
<dbReference type="STRING" id="2163413.A0A4P6XTB6"/>
<keyword evidence="4 9" id="KW-0812">Transmembrane</keyword>
<dbReference type="InterPro" id="IPR018108">
    <property type="entry name" value="MCP_transmembrane"/>
</dbReference>
<evidence type="ECO:0000256" key="4">
    <source>
        <dbReference type="ARBA" id="ARBA00022692"/>
    </source>
</evidence>
<keyword evidence="7" id="KW-0496">Mitochondrion</keyword>
<comment type="similarity">
    <text evidence="2 10">Belongs to the mitochondrial carrier (TC 2.A.29) family.</text>
</comment>
<comment type="subcellular location">
    <subcellularLocation>
        <location evidence="1">Mitochondrion membrane</location>
        <topology evidence="1">Multi-pass membrane protein</topology>
    </subcellularLocation>
</comment>
<evidence type="ECO:0000313" key="13">
    <source>
        <dbReference type="Proteomes" id="UP000292447"/>
    </source>
</evidence>
<keyword evidence="6 11" id="KW-1133">Transmembrane helix</keyword>
<evidence type="ECO:0000256" key="11">
    <source>
        <dbReference type="SAM" id="Phobius"/>
    </source>
</evidence>
<protein>
    <submittedName>
        <fullName evidence="12">Carrier protein</fullName>
    </submittedName>
</protein>
<evidence type="ECO:0000256" key="6">
    <source>
        <dbReference type="ARBA" id="ARBA00022989"/>
    </source>
</evidence>
<evidence type="ECO:0000313" key="12">
    <source>
        <dbReference type="EMBL" id="QBM90389.1"/>
    </source>
</evidence>
<dbReference type="PROSITE" id="PS50920">
    <property type="entry name" value="SOLCAR"/>
    <property type="match status" value="3"/>
</dbReference>
<feature type="transmembrane region" description="Helical" evidence="11">
    <location>
        <begin position="256"/>
        <end position="276"/>
    </location>
</feature>